<accession>A0ACB8RIJ5</accession>
<organism evidence="1 2">
    <name type="scientific">Auriscalpium vulgare</name>
    <dbReference type="NCBI Taxonomy" id="40419"/>
    <lineage>
        <taxon>Eukaryota</taxon>
        <taxon>Fungi</taxon>
        <taxon>Dikarya</taxon>
        <taxon>Basidiomycota</taxon>
        <taxon>Agaricomycotina</taxon>
        <taxon>Agaricomycetes</taxon>
        <taxon>Russulales</taxon>
        <taxon>Auriscalpiaceae</taxon>
        <taxon>Auriscalpium</taxon>
    </lineage>
</organism>
<gene>
    <name evidence="1" type="ORF">FA95DRAFT_1498453</name>
</gene>
<evidence type="ECO:0000313" key="1">
    <source>
        <dbReference type="EMBL" id="KAI0043521.1"/>
    </source>
</evidence>
<proteinExistence type="predicted"/>
<dbReference type="EMBL" id="MU276014">
    <property type="protein sequence ID" value="KAI0043521.1"/>
    <property type="molecule type" value="Genomic_DNA"/>
</dbReference>
<reference evidence="1" key="2">
    <citation type="journal article" date="2022" name="New Phytol.">
        <title>Evolutionary transition to the ectomycorrhizal habit in the genomes of a hyperdiverse lineage of mushroom-forming fungi.</title>
        <authorList>
            <person name="Looney B."/>
            <person name="Miyauchi S."/>
            <person name="Morin E."/>
            <person name="Drula E."/>
            <person name="Courty P.E."/>
            <person name="Kohler A."/>
            <person name="Kuo A."/>
            <person name="LaButti K."/>
            <person name="Pangilinan J."/>
            <person name="Lipzen A."/>
            <person name="Riley R."/>
            <person name="Andreopoulos W."/>
            <person name="He G."/>
            <person name="Johnson J."/>
            <person name="Nolan M."/>
            <person name="Tritt A."/>
            <person name="Barry K.W."/>
            <person name="Grigoriev I.V."/>
            <person name="Nagy L.G."/>
            <person name="Hibbett D."/>
            <person name="Henrissat B."/>
            <person name="Matheny P.B."/>
            <person name="Labbe J."/>
            <person name="Martin F.M."/>
        </authorList>
    </citation>
    <scope>NUCLEOTIDE SEQUENCE</scope>
    <source>
        <strain evidence="1">FP105234-sp</strain>
    </source>
</reference>
<evidence type="ECO:0000313" key="2">
    <source>
        <dbReference type="Proteomes" id="UP000814033"/>
    </source>
</evidence>
<protein>
    <submittedName>
        <fullName evidence="1">Uncharacterized protein</fullName>
    </submittedName>
</protein>
<sequence length="223" mass="25366">MYGNNDPDADFVLRAWHAINDISDQLSLNQQYAHSLLLQTERLKSEAADVKTDFSLRRFNVDITRERFESELERTNAQILVENHALAQENKQLSILLKEHEQTMDTIMAKFRSHTYAADQHAHTLTRHYEHLLSAEPYVPPEPAQNPALALSLHRLAQGIRAVMMSMAGEDPAAPPPDDAHEDYEPEPEPPPPYIPLDWAHARELEIARLDAENTRLRAALGI</sequence>
<keyword evidence="2" id="KW-1185">Reference proteome</keyword>
<feature type="non-terminal residue" evidence="1">
    <location>
        <position position="223"/>
    </location>
</feature>
<reference evidence="1" key="1">
    <citation type="submission" date="2021-02" db="EMBL/GenBank/DDBJ databases">
        <authorList>
            <consortium name="DOE Joint Genome Institute"/>
            <person name="Ahrendt S."/>
            <person name="Looney B.P."/>
            <person name="Miyauchi S."/>
            <person name="Morin E."/>
            <person name="Drula E."/>
            <person name="Courty P.E."/>
            <person name="Chicoki N."/>
            <person name="Fauchery L."/>
            <person name="Kohler A."/>
            <person name="Kuo A."/>
            <person name="Labutti K."/>
            <person name="Pangilinan J."/>
            <person name="Lipzen A."/>
            <person name="Riley R."/>
            <person name="Andreopoulos W."/>
            <person name="He G."/>
            <person name="Johnson J."/>
            <person name="Barry K.W."/>
            <person name="Grigoriev I.V."/>
            <person name="Nagy L."/>
            <person name="Hibbett D."/>
            <person name="Henrissat B."/>
            <person name="Matheny P.B."/>
            <person name="Labbe J."/>
            <person name="Martin F."/>
        </authorList>
    </citation>
    <scope>NUCLEOTIDE SEQUENCE</scope>
    <source>
        <strain evidence="1">FP105234-sp</strain>
    </source>
</reference>
<dbReference type="Proteomes" id="UP000814033">
    <property type="component" value="Unassembled WGS sequence"/>
</dbReference>
<name>A0ACB8RIJ5_9AGAM</name>
<comment type="caution">
    <text evidence="1">The sequence shown here is derived from an EMBL/GenBank/DDBJ whole genome shotgun (WGS) entry which is preliminary data.</text>
</comment>